<dbReference type="SMART" id="SM00228">
    <property type="entry name" value="PDZ"/>
    <property type="match status" value="1"/>
</dbReference>
<gene>
    <name evidence="12" type="ORF">METZ01_LOCUS314220</name>
</gene>
<accession>A0A382NJV5</accession>
<dbReference type="Pfam" id="PF17820">
    <property type="entry name" value="PDZ_6"/>
    <property type="match status" value="1"/>
</dbReference>
<evidence type="ECO:0000256" key="3">
    <source>
        <dbReference type="ARBA" id="ARBA00022670"/>
    </source>
</evidence>
<keyword evidence="8" id="KW-0482">Metalloprotease</keyword>
<dbReference type="InterPro" id="IPR036034">
    <property type="entry name" value="PDZ_sf"/>
</dbReference>
<sequence length="350" mass="39615">MNYLIPFVILITVVVFIHEYGHYYFAKKYGVGVTDFSIGFGREIFGWNDKSGTRWKICWIPLGGYVKFFGDRNVFSQTEQAEVLKKYNNEDQKKLFILKPLYQRSLIVVAGPIANFVLALMIFVFIYMFVGKDMTPAIVHEVQKDSPAYISGIKKNDKIVSIDNKKVNSILEVSTFISTSTSESIEFIILRNSQELIFNIKPDLVESKDSLGNKIKKRMIGIKLAPFNNEFNNVKLGPTKAIFYSVKEIFFVIATSLKYLGSMITGSGDSSQLGGPIRIAKITGQVAEYGIVPFLSVMAYISISLGLINLFPIPMLDGGHLMFYFFEKLLGRPLRQKTQEGFFRIGLFLL</sequence>
<keyword evidence="4 10" id="KW-0812">Transmembrane</keyword>
<keyword evidence="6" id="KW-0862">Zinc</keyword>
<dbReference type="InterPro" id="IPR004387">
    <property type="entry name" value="Pept_M50_Zn"/>
</dbReference>
<dbReference type="Gene3D" id="2.30.42.10">
    <property type="match status" value="1"/>
</dbReference>
<feature type="domain" description="PDZ" evidence="11">
    <location>
        <begin position="125"/>
        <end position="193"/>
    </location>
</feature>
<evidence type="ECO:0000256" key="8">
    <source>
        <dbReference type="ARBA" id="ARBA00023049"/>
    </source>
</evidence>
<dbReference type="InterPro" id="IPR001478">
    <property type="entry name" value="PDZ"/>
</dbReference>
<evidence type="ECO:0000256" key="5">
    <source>
        <dbReference type="ARBA" id="ARBA00022801"/>
    </source>
</evidence>
<keyword evidence="3" id="KW-0645">Protease</keyword>
<dbReference type="PANTHER" id="PTHR42837:SF2">
    <property type="entry name" value="MEMBRANE METALLOPROTEASE ARASP2, CHLOROPLASTIC-RELATED"/>
    <property type="match status" value="1"/>
</dbReference>
<dbReference type="CDD" id="cd23081">
    <property type="entry name" value="cpPDZ_EcRseP-like"/>
    <property type="match status" value="1"/>
</dbReference>
<dbReference type="AlphaFoldDB" id="A0A382NJV5"/>
<feature type="non-terminal residue" evidence="12">
    <location>
        <position position="350"/>
    </location>
</feature>
<evidence type="ECO:0000256" key="7">
    <source>
        <dbReference type="ARBA" id="ARBA00022989"/>
    </source>
</evidence>
<evidence type="ECO:0000256" key="9">
    <source>
        <dbReference type="ARBA" id="ARBA00023136"/>
    </source>
</evidence>
<dbReference type="SUPFAM" id="SSF50156">
    <property type="entry name" value="PDZ domain-like"/>
    <property type="match status" value="1"/>
</dbReference>
<dbReference type="GO" id="GO:0016020">
    <property type="term" value="C:membrane"/>
    <property type="evidence" value="ECO:0007669"/>
    <property type="project" value="UniProtKB-SubCell"/>
</dbReference>
<dbReference type="Pfam" id="PF02163">
    <property type="entry name" value="Peptidase_M50"/>
    <property type="match status" value="1"/>
</dbReference>
<comment type="cofactor">
    <cofactor evidence="1">
        <name>Zn(2+)</name>
        <dbReference type="ChEBI" id="CHEBI:29105"/>
    </cofactor>
</comment>
<dbReference type="CDD" id="cd06163">
    <property type="entry name" value="S2P-M50_PDZ_RseP-like"/>
    <property type="match status" value="1"/>
</dbReference>
<evidence type="ECO:0000256" key="1">
    <source>
        <dbReference type="ARBA" id="ARBA00001947"/>
    </source>
</evidence>
<keyword evidence="5" id="KW-0378">Hydrolase</keyword>
<feature type="transmembrane region" description="Helical" evidence="10">
    <location>
        <begin position="6"/>
        <end position="25"/>
    </location>
</feature>
<evidence type="ECO:0000256" key="6">
    <source>
        <dbReference type="ARBA" id="ARBA00022833"/>
    </source>
</evidence>
<proteinExistence type="predicted"/>
<dbReference type="InterPro" id="IPR041489">
    <property type="entry name" value="PDZ_6"/>
</dbReference>
<dbReference type="GO" id="GO:0006508">
    <property type="term" value="P:proteolysis"/>
    <property type="evidence" value="ECO:0007669"/>
    <property type="project" value="UniProtKB-KW"/>
</dbReference>
<dbReference type="GO" id="GO:0004222">
    <property type="term" value="F:metalloendopeptidase activity"/>
    <property type="evidence" value="ECO:0007669"/>
    <property type="project" value="InterPro"/>
</dbReference>
<organism evidence="12">
    <name type="scientific">marine metagenome</name>
    <dbReference type="NCBI Taxonomy" id="408172"/>
    <lineage>
        <taxon>unclassified sequences</taxon>
        <taxon>metagenomes</taxon>
        <taxon>ecological metagenomes</taxon>
    </lineage>
</organism>
<dbReference type="EMBL" id="UINC01100934">
    <property type="protein sequence ID" value="SVC61366.1"/>
    <property type="molecule type" value="Genomic_DNA"/>
</dbReference>
<name>A0A382NJV5_9ZZZZ</name>
<feature type="transmembrane region" description="Helical" evidence="10">
    <location>
        <begin position="106"/>
        <end position="130"/>
    </location>
</feature>
<evidence type="ECO:0000313" key="12">
    <source>
        <dbReference type="EMBL" id="SVC61366.1"/>
    </source>
</evidence>
<comment type="subcellular location">
    <subcellularLocation>
        <location evidence="2">Membrane</location>
        <topology evidence="2">Multi-pass membrane protein</topology>
    </subcellularLocation>
</comment>
<evidence type="ECO:0000256" key="2">
    <source>
        <dbReference type="ARBA" id="ARBA00004141"/>
    </source>
</evidence>
<protein>
    <recommendedName>
        <fullName evidence="11">PDZ domain-containing protein</fullName>
    </recommendedName>
</protein>
<keyword evidence="7 10" id="KW-1133">Transmembrane helix</keyword>
<keyword evidence="9 10" id="KW-0472">Membrane</keyword>
<dbReference type="InterPro" id="IPR008915">
    <property type="entry name" value="Peptidase_M50"/>
</dbReference>
<evidence type="ECO:0000256" key="10">
    <source>
        <dbReference type="SAM" id="Phobius"/>
    </source>
</evidence>
<dbReference type="PANTHER" id="PTHR42837">
    <property type="entry name" value="REGULATOR OF SIGMA-E PROTEASE RSEP"/>
    <property type="match status" value="1"/>
</dbReference>
<evidence type="ECO:0000256" key="4">
    <source>
        <dbReference type="ARBA" id="ARBA00022692"/>
    </source>
</evidence>
<reference evidence="12" key="1">
    <citation type="submission" date="2018-05" db="EMBL/GenBank/DDBJ databases">
        <authorList>
            <person name="Lanie J.A."/>
            <person name="Ng W.-L."/>
            <person name="Kazmierczak K.M."/>
            <person name="Andrzejewski T.M."/>
            <person name="Davidsen T.M."/>
            <person name="Wayne K.J."/>
            <person name="Tettelin H."/>
            <person name="Glass J.I."/>
            <person name="Rusch D."/>
            <person name="Podicherti R."/>
            <person name="Tsui H.-C.T."/>
            <person name="Winkler M.E."/>
        </authorList>
    </citation>
    <scope>NUCLEOTIDE SEQUENCE</scope>
</reference>
<evidence type="ECO:0000259" key="11">
    <source>
        <dbReference type="SMART" id="SM00228"/>
    </source>
</evidence>
<dbReference type="NCBIfam" id="TIGR00054">
    <property type="entry name" value="RIP metalloprotease RseP"/>
    <property type="match status" value="1"/>
</dbReference>